<evidence type="ECO:0000256" key="1">
    <source>
        <dbReference type="SAM" id="MobiDB-lite"/>
    </source>
</evidence>
<sequence>MSASDFDDIFGDDVKMDATTAPTLTNVSLDDAELFGGDTTGKVSKPVSEQPAQGSNWEQIGSQEQDEFLSWLDDGGASKPPSTGEASIPENSMPSVGSSPPTAPVGPSPVLSAAPSTFDNVSLDESDDFDRMLDAGNTLPTASVSEITPVPGLSRNNRDSNEDDDVDRMLNASTAEAASEMTASPAVVQTKMTNSDDLDQMLESASAQASTDTPTQVNVVGSISLDDDLEKIVQNASKHSGASVFVSSTSVGNISLDDDDDDDLEQIVQKANKQANVTSSRENSSSSLQIKSQVQAQHKAQQIGTKICLNSEVD</sequence>
<comment type="caution">
    <text evidence="2">The sequence shown here is derived from an EMBL/GenBank/DDBJ whole genome shotgun (WGS) entry which is preliminary data.</text>
</comment>
<feature type="compositionally biased region" description="Polar residues" evidence="1">
    <location>
        <begin position="50"/>
        <end position="63"/>
    </location>
</feature>
<organism evidence="2 3">
    <name type="scientific">Phytophthora fragariaefolia</name>
    <dbReference type="NCBI Taxonomy" id="1490495"/>
    <lineage>
        <taxon>Eukaryota</taxon>
        <taxon>Sar</taxon>
        <taxon>Stramenopiles</taxon>
        <taxon>Oomycota</taxon>
        <taxon>Peronosporomycetes</taxon>
        <taxon>Peronosporales</taxon>
        <taxon>Peronosporaceae</taxon>
        <taxon>Phytophthora</taxon>
    </lineage>
</organism>
<feature type="compositionally biased region" description="Polar residues" evidence="1">
    <location>
        <begin position="80"/>
        <end position="100"/>
    </location>
</feature>
<feature type="region of interest" description="Disordered" evidence="1">
    <location>
        <begin position="32"/>
        <end position="186"/>
    </location>
</feature>
<reference evidence="2" key="1">
    <citation type="submission" date="2023-04" db="EMBL/GenBank/DDBJ databases">
        <title>Phytophthora fragariaefolia NBRC 109709.</title>
        <authorList>
            <person name="Ichikawa N."/>
            <person name="Sato H."/>
            <person name="Tonouchi N."/>
        </authorList>
    </citation>
    <scope>NUCLEOTIDE SEQUENCE</scope>
    <source>
        <strain evidence="2">NBRC 109709</strain>
    </source>
</reference>
<accession>A0A9W6XCJ4</accession>
<evidence type="ECO:0000313" key="3">
    <source>
        <dbReference type="Proteomes" id="UP001165121"/>
    </source>
</evidence>
<dbReference type="EMBL" id="BSXT01000899">
    <property type="protein sequence ID" value="GMF35828.1"/>
    <property type="molecule type" value="Genomic_DNA"/>
</dbReference>
<name>A0A9W6XCJ4_9STRA</name>
<keyword evidence="3" id="KW-1185">Reference proteome</keyword>
<dbReference type="OrthoDB" id="129597at2759"/>
<proteinExistence type="predicted"/>
<dbReference type="AlphaFoldDB" id="A0A9W6XCJ4"/>
<protein>
    <submittedName>
        <fullName evidence="2">Unnamed protein product</fullName>
    </submittedName>
</protein>
<feature type="region of interest" description="Disordered" evidence="1">
    <location>
        <begin position="272"/>
        <end position="295"/>
    </location>
</feature>
<gene>
    <name evidence="2" type="ORF">Pfra01_000958300</name>
</gene>
<dbReference type="Proteomes" id="UP001165121">
    <property type="component" value="Unassembled WGS sequence"/>
</dbReference>
<feature type="compositionally biased region" description="Low complexity" evidence="1">
    <location>
        <begin position="172"/>
        <end position="186"/>
    </location>
</feature>
<evidence type="ECO:0000313" key="2">
    <source>
        <dbReference type="EMBL" id="GMF35828.1"/>
    </source>
</evidence>